<evidence type="ECO:0000313" key="1">
    <source>
        <dbReference type="EMBL" id="QLQ34913.1"/>
    </source>
</evidence>
<reference evidence="2" key="1">
    <citation type="submission" date="2020-07" db="EMBL/GenBank/DDBJ databases">
        <title>A new Micromonospora strain with potent antibiotic activity isolated from the microbiome of a mid-Atlantic deep-sea sponge.</title>
        <authorList>
            <person name="Back C.R."/>
            <person name="Stennett H.L."/>
            <person name="Williams S.E."/>
            <person name="Wang L."/>
            <person name="Ojeda Gomez J."/>
            <person name="Abdulle O.M."/>
            <person name="Duffy T."/>
            <person name="Hendry K.R."/>
            <person name="Powell D."/>
            <person name="Stach J.E."/>
            <person name="Essex-Lopresti A.E."/>
            <person name="Willis C.L."/>
            <person name="Curnow P."/>
            <person name="Race P.R."/>
        </authorList>
    </citation>
    <scope>NUCLEOTIDE SEQUENCE [LARGE SCALE GENOMIC DNA]</scope>
    <source>
        <strain evidence="2">28ISP2-46</strain>
    </source>
</reference>
<proteinExistence type="predicted"/>
<gene>
    <name evidence="1" type="ORF">H1D33_15855</name>
</gene>
<keyword evidence="2" id="KW-1185">Reference proteome</keyword>
<dbReference type="KEGG" id="mfeu:H1D33_15855"/>
<dbReference type="EMBL" id="CP059322">
    <property type="protein sequence ID" value="QLQ34913.1"/>
    <property type="molecule type" value="Genomic_DNA"/>
</dbReference>
<name>A0A7L6AZ31_9ACTN</name>
<reference evidence="1 2" key="2">
    <citation type="journal article" date="2021" name="Mar. Drugs">
        <title>A New Micromonospora Strain with Antibiotic Activity Isolated from the Microbiome of a Mid-Atlantic Deep-Sea Sponge.</title>
        <authorList>
            <person name="Back C.R."/>
            <person name="Stennett H.L."/>
            <person name="Williams S.E."/>
            <person name="Wang L."/>
            <person name="Ojeda Gomez J."/>
            <person name="Abdulle O.M."/>
            <person name="Duffy T."/>
            <person name="Neal C."/>
            <person name="Mantell J."/>
            <person name="Jepson M.A."/>
            <person name="Hendry K.R."/>
            <person name="Powell D."/>
            <person name="Stach J.E.M."/>
            <person name="Essex-Lopresti A.E."/>
            <person name="Willis C.L."/>
            <person name="Curnow P."/>
            <person name="Race P.R."/>
        </authorList>
    </citation>
    <scope>NUCLEOTIDE SEQUENCE [LARGE SCALE GENOMIC DNA]</scope>
    <source>
        <strain evidence="1 2">28ISP2-46</strain>
    </source>
</reference>
<sequence length="553" mass="58907">MAPGPPTLLTAADEAARPLRAVLEDVWLTLDTAVEGEGRWLELYRGTPADPVFVCLDAMSNVLHVRFDGPDSLTVSYLPGWCYEAATAAHADRRPEASAVLVTDVDTAQPLVFDIRVEHRITGAERSVVVGGEAIPYAPLPMGYTFTPARAFEIEEADAPATPLVHWSAMRLLLAMAPGVSYSARPLLDADGLRALRAAYLPGDGPTRCDQSLAFEVRRHRRPDTLPPLGGPLEPVPLAEPDLVAGTVALDAAVGGALLPTSVQQVRADGLDLVLIRPDPRRPPVGQPWSWQPDWFVAAASALDDVAFSLAKDLYDTYIDWLGGIPDSAPLPIHVRVDPTSAEDRFAYRLDLLDDDGEPAAGPADPVLDGPVWQLTVIRTPGVRVFLDDSVGAVGVSTLRGVVRYREQVVTHFDDVPLEITDEVVPVRDLPARPATLDEIAHVVVTVGEFVPVPTVQAMYDLRDLGSVAAWVLTGEDLQGKPMSGLAAALTLGGVLVPPVAERVGGSLLAAGRRVLTRGDVPLPRLARAAAEATPVDADLAATLLAELPQVSP</sequence>
<protein>
    <submittedName>
        <fullName evidence="1">Uncharacterized protein</fullName>
    </submittedName>
</protein>
<dbReference type="Proteomes" id="UP000510844">
    <property type="component" value="Chromosome"/>
</dbReference>
<dbReference type="AlphaFoldDB" id="A0A7L6AZ31"/>
<accession>A0A7L6AZ31</accession>
<organism evidence="1 2">
    <name type="scientific">Micromonospora robiginosa</name>
    <dbReference type="NCBI Taxonomy" id="2749844"/>
    <lineage>
        <taxon>Bacteria</taxon>
        <taxon>Bacillati</taxon>
        <taxon>Actinomycetota</taxon>
        <taxon>Actinomycetes</taxon>
        <taxon>Micromonosporales</taxon>
        <taxon>Micromonosporaceae</taxon>
        <taxon>Micromonospora</taxon>
    </lineage>
</organism>
<dbReference type="RefSeq" id="WP_181567461.1">
    <property type="nucleotide sequence ID" value="NZ_CP059322.2"/>
</dbReference>
<evidence type="ECO:0000313" key="2">
    <source>
        <dbReference type="Proteomes" id="UP000510844"/>
    </source>
</evidence>